<dbReference type="PANTHER" id="PTHR43173:SF19">
    <property type="entry name" value="AARF DOMAIN-CONTAINING PROTEIN KINASE 1"/>
    <property type="match status" value="1"/>
</dbReference>
<keyword evidence="2" id="KW-0812">Transmembrane</keyword>
<keyword evidence="2" id="KW-1133">Transmembrane helix</keyword>
<dbReference type="Pfam" id="PF03109">
    <property type="entry name" value="ABC1"/>
    <property type="match status" value="1"/>
</dbReference>
<evidence type="ECO:0000256" key="2">
    <source>
        <dbReference type="SAM" id="Phobius"/>
    </source>
</evidence>
<keyword evidence="5" id="KW-0808">Transferase</keyword>
<evidence type="ECO:0000259" key="3">
    <source>
        <dbReference type="SMART" id="SM00220"/>
    </source>
</evidence>
<dbReference type="InterPro" id="IPR000719">
    <property type="entry name" value="Prot_kinase_dom"/>
</dbReference>
<reference evidence="5" key="1">
    <citation type="submission" date="2025-08" db="UniProtKB">
        <authorList>
            <consortium name="RefSeq"/>
        </authorList>
    </citation>
    <scope>IDENTIFICATION</scope>
</reference>
<dbReference type="GeneID" id="100214467"/>
<evidence type="ECO:0000313" key="5">
    <source>
        <dbReference type="RefSeq" id="XP_065660650.1"/>
    </source>
</evidence>
<dbReference type="CDD" id="cd13969">
    <property type="entry name" value="ADCK1-like"/>
    <property type="match status" value="1"/>
</dbReference>
<accession>A0ABM4CG01</accession>
<comment type="similarity">
    <text evidence="1">Belongs to the protein kinase superfamily. ADCK protein kinase family.</text>
</comment>
<sequence>MINLFKKFKNDKMARHLCKRTLQSAVLTFAVVTHVKNDNIDGKWNQFKFWIFNEYTQKVTHSTLMRFGRATYTVVSVALDYKYSLAGIDFQSSQYYKKKSECHLRSAKKFRELCSLNGGLFMKIGQHIGSLEFLFPKEYTETLKCFQYQAPASSIDDVRYVIESETNQKIEELFSEFNPEPIGVASLAQVHQAILKDGTSVAVKVQHRTVKKYALADAKFIEFFVGVASSIFPEFRFQWLVDQIKESIPLETDFLQEGRNCEKLANMLKDISFLKVPKIYWKNSTERVLLMEFCQGGVIDDLDFIKKNNINRNDISSKLGRLYSEMIFVQGFIHCDPHPGNILVRLNASGSTEIILLDHGLYQTLPSKTRLIYCDLWQSLINSDINGIKKCSEMLGVGEYYGLFACMVSGRSWQSIQDGIERKSITGDELNEIQNTAVQLVSTITEVLEKLPREMVLIFKTNDLLRGLDARLGTKVSFITMSKCCVRAKFNNDFSKSGFWYQKMMLYFRFSLNSFKLWIYGIFLTNYYLNSALNMIQI</sequence>
<dbReference type="PANTHER" id="PTHR43173">
    <property type="entry name" value="ABC1 FAMILY PROTEIN"/>
    <property type="match status" value="1"/>
</dbReference>
<keyword evidence="4" id="KW-1185">Reference proteome</keyword>
<evidence type="ECO:0000256" key="1">
    <source>
        <dbReference type="ARBA" id="ARBA00009670"/>
    </source>
</evidence>
<dbReference type="Proteomes" id="UP001652625">
    <property type="component" value="Chromosome 09"/>
</dbReference>
<dbReference type="SUPFAM" id="SSF56112">
    <property type="entry name" value="Protein kinase-like (PK-like)"/>
    <property type="match status" value="1"/>
</dbReference>
<dbReference type="SMART" id="SM00220">
    <property type="entry name" value="S_TKc"/>
    <property type="match status" value="1"/>
</dbReference>
<dbReference type="InterPro" id="IPR051130">
    <property type="entry name" value="Mito_struct-func_regulator"/>
</dbReference>
<gene>
    <name evidence="5" type="primary">LOC100214467</name>
</gene>
<organism evidence="4 5">
    <name type="scientific">Hydra vulgaris</name>
    <name type="common">Hydra</name>
    <name type="synonym">Hydra attenuata</name>
    <dbReference type="NCBI Taxonomy" id="6087"/>
    <lineage>
        <taxon>Eukaryota</taxon>
        <taxon>Metazoa</taxon>
        <taxon>Cnidaria</taxon>
        <taxon>Hydrozoa</taxon>
        <taxon>Hydroidolina</taxon>
        <taxon>Anthoathecata</taxon>
        <taxon>Aplanulata</taxon>
        <taxon>Hydridae</taxon>
        <taxon>Hydra</taxon>
    </lineage>
</organism>
<name>A0ABM4CG01_HYDVU</name>
<feature type="transmembrane region" description="Helical" evidence="2">
    <location>
        <begin position="506"/>
        <end position="529"/>
    </location>
</feature>
<dbReference type="GO" id="GO:0016301">
    <property type="term" value="F:kinase activity"/>
    <property type="evidence" value="ECO:0007669"/>
    <property type="project" value="UniProtKB-KW"/>
</dbReference>
<keyword evidence="2" id="KW-0472">Membrane</keyword>
<protein>
    <submittedName>
        <fullName evidence="5">AarF domain-containing protein kinase 1</fullName>
    </submittedName>
</protein>
<dbReference type="InterPro" id="IPR045307">
    <property type="entry name" value="ADCK1_dom"/>
</dbReference>
<feature type="domain" description="Protein kinase" evidence="3">
    <location>
        <begin position="176"/>
        <end position="458"/>
    </location>
</feature>
<dbReference type="RefSeq" id="XP_065660650.1">
    <property type="nucleotide sequence ID" value="XM_065804578.1"/>
</dbReference>
<proteinExistence type="inferred from homology"/>
<dbReference type="InterPro" id="IPR011009">
    <property type="entry name" value="Kinase-like_dom_sf"/>
</dbReference>
<dbReference type="InterPro" id="IPR004147">
    <property type="entry name" value="ABC1_dom"/>
</dbReference>
<evidence type="ECO:0000313" key="4">
    <source>
        <dbReference type="Proteomes" id="UP001652625"/>
    </source>
</evidence>
<keyword evidence="5" id="KW-0418">Kinase</keyword>